<dbReference type="PANTHER" id="PTHR22916:SF3">
    <property type="entry name" value="UDP-GLCNAC:BETAGAL BETA-1,3-N-ACETYLGLUCOSAMINYLTRANSFERASE-LIKE PROTEIN 1"/>
    <property type="match status" value="1"/>
</dbReference>
<dbReference type="Gene3D" id="3.90.550.10">
    <property type="entry name" value="Spore Coat Polysaccharide Biosynthesis Protein SpsA, Chain A"/>
    <property type="match status" value="1"/>
</dbReference>
<dbReference type="InterPro" id="IPR029044">
    <property type="entry name" value="Nucleotide-diphossugar_trans"/>
</dbReference>
<name>A0A1M7QKK4_9BACT</name>
<dbReference type="STRING" id="388280.SAMN04488057_11978"/>
<dbReference type="GO" id="GO:0016758">
    <property type="term" value="F:hexosyltransferase activity"/>
    <property type="evidence" value="ECO:0007669"/>
    <property type="project" value="UniProtKB-ARBA"/>
</dbReference>
<organism evidence="2 3">
    <name type="scientific">Cyclobacterium lianum</name>
    <dbReference type="NCBI Taxonomy" id="388280"/>
    <lineage>
        <taxon>Bacteria</taxon>
        <taxon>Pseudomonadati</taxon>
        <taxon>Bacteroidota</taxon>
        <taxon>Cytophagia</taxon>
        <taxon>Cytophagales</taxon>
        <taxon>Cyclobacteriaceae</taxon>
        <taxon>Cyclobacterium</taxon>
    </lineage>
</organism>
<dbReference type="OrthoDB" id="597270at2"/>
<dbReference type="RefSeq" id="WP_073097681.1">
    <property type="nucleotide sequence ID" value="NZ_FRCY01000019.1"/>
</dbReference>
<dbReference type="Pfam" id="PF00535">
    <property type="entry name" value="Glycos_transf_2"/>
    <property type="match status" value="1"/>
</dbReference>
<accession>A0A1M7QKK4</accession>
<dbReference type="Proteomes" id="UP000184513">
    <property type="component" value="Unassembled WGS sequence"/>
</dbReference>
<keyword evidence="2" id="KW-0808">Transferase</keyword>
<keyword evidence="3" id="KW-1185">Reference proteome</keyword>
<dbReference type="PANTHER" id="PTHR22916">
    <property type="entry name" value="GLYCOSYLTRANSFERASE"/>
    <property type="match status" value="1"/>
</dbReference>
<protein>
    <submittedName>
        <fullName evidence="2">Glycosyltransferase involved in cell wall bisynthesis</fullName>
    </submittedName>
</protein>
<dbReference type="InterPro" id="IPR001173">
    <property type="entry name" value="Glyco_trans_2-like"/>
</dbReference>
<proteinExistence type="predicted"/>
<dbReference type="SUPFAM" id="SSF53448">
    <property type="entry name" value="Nucleotide-diphospho-sugar transferases"/>
    <property type="match status" value="1"/>
</dbReference>
<feature type="domain" description="Glycosyltransferase 2-like" evidence="1">
    <location>
        <begin position="8"/>
        <end position="145"/>
    </location>
</feature>
<evidence type="ECO:0000259" key="1">
    <source>
        <dbReference type="Pfam" id="PF00535"/>
    </source>
</evidence>
<dbReference type="EMBL" id="FRCY01000019">
    <property type="protein sequence ID" value="SHN31809.1"/>
    <property type="molecule type" value="Genomic_DNA"/>
</dbReference>
<evidence type="ECO:0000313" key="2">
    <source>
        <dbReference type="EMBL" id="SHN31809.1"/>
    </source>
</evidence>
<evidence type="ECO:0000313" key="3">
    <source>
        <dbReference type="Proteomes" id="UP000184513"/>
    </source>
</evidence>
<gene>
    <name evidence="2" type="ORF">SAMN04488057_11978</name>
</gene>
<dbReference type="AlphaFoldDB" id="A0A1M7QKK4"/>
<sequence>MHKEPLVSVLIPNYNKASFLRETLDSVLQQTYSNWECIIVDDHSTDRSWEILEEYSQEDSRFKIFRRPEGRRFGGNAARNYAFELSNGDYINWLDSDDIINDTFLSEKILSFQKDQGLDYVLSDIFKFSKSVDNSYSIYDHNGDKMFFLNFGATNNIFQTPMPLYTRKFLNSFDYLFDEELIAVQDLEFHVRVLLKSLNYVVNPKSKIYWRLNEGSKTNSFMRDSYDQKYRKSYPAFKRIYLNIHRQIGIDEKARLFFKNVFNDMLLILPLKSPLFWELYFFTIEHKLFKGQFQGVKIFGIRTLKYIKLI</sequence>
<dbReference type="CDD" id="cd00761">
    <property type="entry name" value="Glyco_tranf_GTA_type"/>
    <property type="match status" value="1"/>
</dbReference>
<reference evidence="2 3" key="1">
    <citation type="submission" date="2016-11" db="EMBL/GenBank/DDBJ databases">
        <authorList>
            <person name="Jaros S."/>
            <person name="Januszkiewicz K."/>
            <person name="Wedrychowicz H."/>
        </authorList>
    </citation>
    <scope>NUCLEOTIDE SEQUENCE [LARGE SCALE GENOMIC DNA]</scope>
    <source>
        <strain evidence="2 3">CGMCC 1.6102</strain>
    </source>
</reference>